<protein>
    <recommendedName>
        <fullName evidence="4">DUF4367 domain-containing protein</fullName>
    </recommendedName>
</protein>
<dbReference type="Proteomes" id="UP001183585">
    <property type="component" value="Unassembled WGS sequence"/>
</dbReference>
<evidence type="ECO:0000313" key="2">
    <source>
        <dbReference type="EMBL" id="MDR7382169.1"/>
    </source>
</evidence>
<gene>
    <name evidence="2" type="ORF">J2S48_001684</name>
</gene>
<evidence type="ECO:0000256" key="1">
    <source>
        <dbReference type="SAM" id="Phobius"/>
    </source>
</evidence>
<sequence length="544" mass="58752">MTEQSDTLVKLIHDAAGRVGPVDGIDGEAMARRAIRHERTRRGVLGGAVAVALVALGTVGTVWFVERPALPAFLPWVHDSSDVTEVRSDGLVFEVPGDYEEFNPVGDPMWGPDPVIPGELDMESLPSAESWVAVEPGDGVPLVGEQVGNPVVETEVPGAVAARYSWYTADSAARPLAGEGSGDAGDFVGELDVELGDGTVVRVTMNLHDDATPRATFERFVDTVRADEEYDGPETLPMIPQEDLPLLETGEVPASWRQAEFHGLEYAAPGDWTTVGSQGANPGDAVHIKRPDGKVDLRIELTDHLMYLDNAQMAAEYAEMGEDLPYYRFDLADADVSQVRIERFDGEYQAYIEVRRAGGRGYMVNLFGRPGAGNLDDDLAAVLGSLGLTAASAEGPTPYDDLDLADPMLQDPPSGWEPVTFEGLDLRLPQELKSEDGTWGVWSSRSADAWEELSIGLWEMEAHEQPIDLDANGYRYEPPGTSRGVVTVGTDTETGEPLFQGHATFYLTVDGRQAFEVGYGGAGATEERWWQILASLDAAGLTVS</sequence>
<keyword evidence="3" id="KW-1185">Reference proteome</keyword>
<proteinExistence type="predicted"/>
<dbReference type="EMBL" id="JAVDYE010000001">
    <property type="protein sequence ID" value="MDR7382169.1"/>
    <property type="molecule type" value="Genomic_DNA"/>
</dbReference>
<feature type="transmembrane region" description="Helical" evidence="1">
    <location>
        <begin position="43"/>
        <end position="65"/>
    </location>
</feature>
<organism evidence="2 3">
    <name type="scientific">Promicromonospora iranensis</name>
    <dbReference type="NCBI Taxonomy" id="1105144"/>
    <lineage>
        <taxon>Bacteria</taxon>
        <taxon>Bacillati</taxon>
        <taxon>Actinomycetota</taxon>
        <taxon>Actinomycetes</taxon>
        <taxon>Micrococcales</taxon>
        <taxon>Promicromonosporaceae</taxon>
        <taxon>Promicromonospora</taxon>
    </lineage>
</organism>
<evidence type="ECO:0008006" key="4">
    <source>
        <dbReference type="Google" id="ProtNLM"/>
    </source>
</evidence>
<evidence type="ECO:0000313" key="3">
    <source>
        <dbReference type="Proteomes" id="UP001183585"/>
    </source>
</evidence>
<keyword evidence="1" id="KW-0472">Membrane</keyword>
<accession>A0ABU2CLF4</accession>
<keyword evidence="1" id="KW-0812">Transmembrane</keyword>
<keyword evidence="1" id="KW-1133">Transmembrane helix</keyword>
<name>A0ABU2CLF4_9MICO</name>
<comment type="caution">
    <text evidence="2">The sequence shown here is derived from an EMBL/GenBank/DDBJ whole genome shotgun (WGS) entry which is preliminary data.</text>
</comment>
<reference evidence="2 3" key="1">
    <citation type="submission" date="2023-07" db="EMBL/GenBank/DDBJ databases">
        <title>Sequencing the genomes of 1000 actinobacteria strains.</title>
        <authorList>
            <person name="Klenk H.-P."/>
        </authorList>
    </citation>
    <scope>NUCLEOTIDE SEQUENCE [LARGE SCALE GENOMIC DNA]</scope>
    <source>
        <strain evidence="2 3">DSM 45554</strain>
    </source>
</reference>
<dbReference type="RefSeq" id="WP_274996538.1">
    <property type="nucleotide sequence ID" value="NZ_JAJQQP010000012.1"/>
</dbReference>